<evidence type="ECO:0000313" key="1">
    <source>
        <dbReference type="EMBL" id="RMT64025.1"/>
    </source>
</evidence>
<protein>
    <submittedName>
        <fullName evidence="1">Uncharacterized protein</fullName>
    </submittedName>
</protein>
<sequence length="44" mass="4857">MVKTLASRGRQPQAFISYAAMRSEGEQKRNSAAQRLAQVCNKCA</sequence>
<organism evidence="1 2">
    <name type="scientific">Pseudomonas syringae pv. theae</name>
    <dbReference type="NCBI Taxonomy" id="103985"/>
    <lineage>
        <taxon>Bacteria</taxon>
        <taxon>Pseudomonadati</taxon>
        <taxon>Pseudomonadota</taxon>
        <taxon>Gammaproteobacteria</taxon>
        <taxon>Pseudomonadales</taxon>
        <taxon>Pseudomonadaceae</taxon>
        <taxon>Pseudomonas</taxon>
        <taxon>Pseudomonas syringae</taxon>
    </lineage>
</organism>
<dbReference type="Proteomes" id="UP000282636">
    <property type="component" value="Unassembled WGS sequence"/>
</dbReference>
<evidence type="ECO:0000313" key="2">
    <source>
        <dbReference type="Proteomes" id="UP000282636"/>
    </source>
</evidence>
<gene>
    <name evidence="1" type="ORF">ALP44_03289</name>
</gene>
<proteinExistence type="predicted"/>
<name>A0A0N8TKQ8_PSESX</name>
<dbReference type="EMBL" id="RBTL01000238">
    <property type="protein sequence ID" value="RMT64025.1"/>
    <property type="molecule type" value="Genomic_DNA"/>
</dbReference>
<reference evidence="1 2" key="1">
    <citation type="submission" date="2018-08" db="EMBL/GenBank/DDBJ databases">
        <title>Recombination of ecologically and evolutionarily significant loci maintains genetic cohesion in the Pseudomonas syringae species complex.</title>
        <authorList>
            <person name="Dillon M."/>
            <person name="Thakur S."/>
            <person name="Almeida R.N.D."/>
            <person name="Weir B.S."/>
            <person name="Guttman D.S."/>
        </authorList>
    </citation>
    <scope>NUCLEOTIDE SEQUENCE [LARGE SCALE GENOMIC DNA]</scope>
    <source>
        <strain evidence="1 2">ICMP 3934</strain>
    </source>
</reference>
<dbReference type="AlphaFoldDB" id="A0A0N8TKQ8"/>
<comment type="caution">
    <text evidence="1">The sequence shown here is derived from an EMBL/GenBank/DDBJ whole genome shotgun (WGS) entry which is preliminary data.</text>
</comment>
<accession>A0A0N8TKQ8</accession>